<dbReference type="Gene3D" id="3.40.50.12780">
    <property type="entry name" value="N-terminal domain of ligase-like"/>
    <property type="match status" value="1"/>
</dbReference>
<dbReference type="Proteomes" id="UP001432075">
    <property type="component" value="Chromosome"/>
</dbReference>
<dbReference type="SUPFAM" id="SSF56801">
    <property type="entry name" value="Acetyl-CoA synthetase-like"/>
    <property type="match status" value="1"/>
</dbReference>
<dbReference type="RefSeq" id="WP_328777045.1">
    <property type="nucleotide sequence ID" value="NZ_CP108057.1"/>
</dbReference>
<feature type="region of interest" description="Disordered" evidence="1">
    <location>
        <begin position="504"/>
        <end position="532"/>
    </location>
</feature>
<dbReference type="InterPro" id="IPR010071">
    <property type="entry name" value="AA_adenyl_dom"/>
</dbReference>
<dbReference type="Pfam" id="PF00501">
    <property type="entry name" value="AMP-binding"/>
    <property type="match status" value="1"/>
</dbReference>
<dbReference type="InterPro" id="IPR020845">
    <property type="entry name" value="AMP-binding_CS"/>
</dbReference>
<protein>
    <submittedName>
        <fullName evidence="3">Amino acid adenylation domain-containing protein</fullName>
    </submittedName>
</protein>
<dbReference type="PANTHER" id="PTHR45527:SF1">
    <property type="entry name" value="FATTY ACID SYNTHASE"/>
    <property type="match status" value="1"/>
</dbReference>
<dbReference type="EMBL" id="CP108057">
    <property type="protein sequence ID" value="WUO50115.1"/>
    <property type="molecule type" value="Genomic_DNA"/>
</dbReference>
<dbReference type="PANTHER" id="PTHR45527">
    <property type="entry name" value="NONRIBOSOMAL PEPTIDE SYNTHETASE"/>
    <property type="match status" value="1"/>
</dbReference>
<proteinExistence type="predicted"/>
<gene>
    <name evidence="3" type="ORF">OHU17_32120</name>
</gene>
<keyword evidence="4" id="KW-1185">Reference proteome</keyword>
<reference evidence="3" key="1">
    <citation type="submission" date="2022-10" db="EMBL/GenBank/DDBJ databases">
        <title>The complete genomes of actinobacterial strains from the NBC collection.</title>
        <authorList>
            <person name="Joergensen T.S."/>
            <person name="Alvarez Arevalo M."/>
            <person name="Sterndorff E.B."/>
            <person name="Faurdal D."/>
            <person name="Vuksanovic O."/>
            <person name="Mourched A.-S."/>
            <person name="Charusanti P."/>
            <person name="Shaw S."/>
            <person name="Blin K."/>
            <person name="Weber T."/>
        </authorList>
    </citation>
    <scope>NUCLEOTIDE SEQUENCE</scope>
    <source>
        <strain evidence="3">NBC_00283</strain>
    </source>
</reference>
<dbReference type="PROSITE" id="PS00455">
    <property type="entry name" value="AMP_BINDING"/>
    <property type="match status" value="1"/>
</dbReference>
<feature type="compositionally biased region" description="Pro residues" evidence="1">
    <location>
        <begin position="520"/>
        <end position="532"/>
    </location>
</feature>
<accession>A0ABZ1RUD0</accession>
<dbReference type="InterPro" id="IPR000873">
    <property type="entry name" value="AMP-dep_synth/lig_dom"/>
</dbReference>
<dbReference type="Gene3D" id="3.30.300.30">
    <property type="match status" value="1"/>
</dbReference>
<dbReference type="InterPro" id="IPR045851">
    <property type="entry name" value="AMP-bd_C_sf"/>
</dbReference>
<feature type="compositionally biased region" description="Low complexity" evidence="1">
    <location>
        <begin position="506"/>
        <end position="519"/>
    </location>
</feature>
<dbReference type="NCBIfam" id="TIGR01733">
    <property type="entry name" value="AA-adenyl-dom"/>
    <property type="match status" value="1"/>
</dbReference>
<evidence type="ECO:0000313" key="4">
    <source>
        <dbReference type="Proteomes" id="UP001432075"/>
    </source>
</evidence>
<evidence type="ECO:0000313" key="3">
    <source>
        <dbReference type="EMBL" id="WUO50115.1"/>
    </source>
</evidence>
<name>A0ABZ1RUD0_9ACTN</name>
<organism evidence="3 4">
    <name type="scientific">Streptomyces goshikiensis</name>
    <dbReference type="NCBI Taxonomy" id="1942"/>
    <lineage>
        <taxon>Bacteria</taxon>
        <taxon>Bacillati</taxon>
        <taxon>Actinomycetota</taxon>
        <taxon>Actinomycetes</taxon>
        <taxon>Kitasatosporales</taxon>
        <taxon>Streptomycetaceae</taxon>
        <taxon>Streptomyces</taxon>
    </lineage>
</organism>
<dbReference type="InterPro" id="IPR042099">
    <property type="entry name" value="ANL_N_sf"/>
</dbReference>
<evidence type="ECO:0000256" key="1">
    <source>
        <dbReference type="SAM" id="MobiDB-lite"/>
    </source>
</evidence>
<evidence type="ECO:0000259" key="2">
    <source>
        <dbReference type="Pfam" id="PF00501"/>
    </source>
</evidence>
<sequence>MAAEEVVLLDQWFDRGRTLAPGGPALRVGQQTLTYEELDAEVTALAGPLAAAGSRRVGVLAAKSVSAYAGFLAALRAGACAVPLAPDAPPDRLAAVAAAAGLDAVVVDATGAAALPALLPGLAPGTVLVTALPQPADLPPGIRLRRPGPPGPLRVTGRGPDDLAYLMFTSGSTGTPKGVPIRHRNISAFVRTALERYEVGPGDRFSQIYELTFDLSMSELFLAWGSGACLCVLNRIQALSPARLADQRITVWHATPSLAASLHNAGRLPPGCLPDVRTTVFCGEPLTSGTARAWHGAAPGSVIDNLYGPTEASVACTGHVWDADGLPDDATVPIGREFPGVHTLVVGADGAPADIGELCLRGEQVFTGYLDPAEDEGRFLDHDGHRWYRTGDLVRRDAGGMTHLGRTDTQVKVQGYRVEIGEVSAALRAAAPGAQVAVLTVDGDTGPQLVACLMGGPPVAQADVLGRAARRLPAYMLPRMLWWLPEPVLNANGKIDRPLLRRAAQRRLASSAPSESVPPESVPSPSAPTPSS</sequence>
<feature type="domain" description="AMP-dependent synthetase/ligase" evidence="2">
    <location>
        <begin position="21"/>
        <end position="370"/>
    </location>
</feature>